<evidence type="ECO:0000256" key="1">
    <source>
        <dbReference type="ARBA" id="ARBA00022649"/>
    </source>
</evidence>
<dbReference type="Gene3D" id="3.30.2310.20">
    <property type="entry name" value="RelE-like"/>
    <property type="match status" value="1"/>
</dbReference>
<dbReference type="Pfam" id="PF05016">
    <property type="entry name" value="ParE_toxin"/>
    <property type="match status" value="1"/>
</dbReference>
<dbReference type="EMBL" id="BJCD01000026">
    <property type="protein sequence ID" value="GCL34846.1"/>
    <property type="molecule type" value="Genomic_DNA"/>
</dbReference>
<keyword evidence="1" id="KW-1277">Toxin-antitoxin system</keyword>
<dbReference type="AlphaFoldDB" id="A0A479ZT91"/>
<dbReference type="InterPro" id="IPR007712">
    <property type="entry name" value="RelE/ParE_toxin"/>
</dbReference>
<proteinExistence type="predicted"/>
<comment type="caution">
    <text evidence="2">The sequence shown here is derived from an EMBL/GenBank/DDBJ whole genome shotgun (WGS) entry which is preliminary data.</text>
</comment>
<dbReference type="InterPro" id="IPR035093">
    <property type="entry name" value="RelE/ParE_toxin_dom_sf"/>
</dbReference>
<protein>
    <recommendedName>
        <fullName evidence="4">Addiction module antitoxin</fullName>
    </recommendedName>
</protein>
<dbReference type="Proteomes" id="UP000299794">
    <property type="component" value="Unassembled WGS sequence"/>
</dbReference>
<reference evidence="3" key="1">
    <citation type="submission" date="2019-02" db="EMBL/GenBank/DDBJ databases">
        <title>Draft genome sequence of Planktothrix agardhii NIES-905.</title>
        <authorList>
            <person name="Yamaguchi H."/>
            <person name="Suzuki S."/>
            <person name="Kawachi M."/>
        </authorList>
    </citation>
    <scope>NUCLEOTIDE SEQUENCE [LARGE SCALE GENOMIC DNA]</scope>
    <source>
        <strain evidence="3">CCAP 1459/11A</strain>
    </source>
</reference>
<organism evidence="2 3">
    <name type="scientific">Planktothrix agardhii CCAP 1459/11A</name>
    <dbReference type="NCBI Taxonomy" id="282420"/>
    <lineage>
        <taxon>Bacteria</taxon>
        <taxon>Bacillati</taxon>
        <taxon>Cyanobacteriota</taxon>
        <taxon>Cyanophyceae</taxon>
        <taxon>Oscillatoriophycideae</taxon>
        <taxon>Oscillatoriales</taxon>
        <taxon>Microcoleaceae</taxon>
        <taxon>Planktothrix</taxon>
    </lineage>
</organism>
<evidence type="ECO:0000313" key="3">
    <source>
        <dbReference type="Proteomes" id="UP000299794"/>
    </source>
</evidence>
<evidence type="ECO:0008006" key="4">
    <source>
        <dbReference type="Google" id="ProtNLM"/>
    </source>
</evidence>
<evidence type="ECO:0000313" key="2">
    <source>
        <dbReference type="EMBL" id="GCL34846.1"/>
    </source>
</evidence>
<name>A0A479ZT91_PLAAG</name>
<gene>
    <name evidence="2" type="ORF">PA905_18260</name>
</gene>
<dbReference type="RefSeq" id="WP_026796318.1">
    <property type="nucleotide sequence ID" value="NZ_BJCD01000026.1"/>
</dbReference>
<sequence>MQSEPLPIEISLTHRFKRDLRELAKSYRSIRTDIQPLIEQLQSGQTPGDRIVGVKYQVFKVRLKNSNIQKGKSSGYRVIYYLKTEQNIILATIYSKSNLSDVSNKIIENVIEQYEQQSQIENNSD</sequence>
<accession>A0A479ZT91</accession>